<keyword evidence="1" id="KW-0245">EGF-like domain</keyword>
<protein>
    <recommendedName>
        <fullName evidence="10">Sugar-binding protein</fullName>
    </recommendedName>
</protein>
<evidence type="ECO:0000256" key="1">
    <source>
        <dbReference type="ARBA" id="ARBA00022536"/>
    </source>
</evidence>
<feature type="compositionally biased region" description="Polar residues" evidence="4">
    <location>
        <begin position="1319"/>
        <end position="1328"/>
    </location>
</feature>
<feature type="region of interest" description="Disordered" evidence="4">
    <location>
        <begin position="1065"/>
        <end position="1084"/>
    </location>
</feature>
<name>A0A9X3MQU1_9ACTN</name>
<dbReference type="InterPro" id="IPR057627">
    <property type="entry name" value="FN-plug_TEN1-4"/>
</dbReference>
<dbReference type="InterPro" id="IPR056820">
    <property type="entry name" value="TEN_TTR-like"/>
</dbReference>
<dbReference type="InterPro" id="IPR056823">
    <property type="entry name" value="TEN-like_YD-shell"/>
</dbReference>
<dbReference type="PANTHER" id="PTHR11219">
    <property type="entry name" value="TENEURIN AND N-ACETYLGLUCOSAMINE-1-PHOSPHODIESTER ALPHA-N-ACETYLGLUCOSAMINIDASE"/>
    <property type="match status" value="1"/>
</dbReference>
<gene>
    <name evidence="8" type="ORF">OM076_13345</name>
</gene>
<dbReference type="Pfam" id="PF25020">
    <property type="entry name" value="TTR_TEN1-4"/>
    <property type="match status" value="1"/>
</dbReference>
<feature type="domain" description="Teneurin-like YD-shell" evidence="7">
    <location>
        <begin position="836"/>
        <end position="1697"/>
    </location>
</feature>
<dbReference type="Pfam" id="PF25023">
    <property type="entry name" value="TEN_YD-shell"/>
    <property type="match status" value="1"/>
</dbReference>
<dbReference type="Proteomes" id="UP001149140">
    <property type="component" value="Unassembled WGS sequence"/>
</dbReference>
<evidence type="ECO:0000259" key="6">
    <source>
        <dbReference type="Pfam" id="PF25020"/>
    </source>
</evidence>
<feature type="compositionally biased region" description="Polar residues" evidence="4">
    <location>
        <begin position="1854"/>
        <end position="1863"/>
    </location>
</feature>
<feature type="domain" description="Teneurin 1-4-like FN-plug" evidence="5">
    <location>
        <begin position="336"/>
        <end position="402"/>
    </location>
</feature>
<evidence type="ECO:0000313" key="9">
    <source>
        <dbReference type="Proteomes" id="UP001149140"/>
    </source>
</evidence>
<evidence type="ECO:0000256" key="3">
    <source>
        <dbReference type="ARBA" id="ARBA00023157"/>
    </source>
</evidence>
<dbReference type="InterPro" id="IPR011042">
    <property type="entry name" value="6-blade_b-propeller_TolB-like"/>
</dbReference>
<dbReference type="EMBL" id="JAPDOD010000010">
    <property type="protein sequence ID" value="MDA0161256.1"/>
    <property type="molecule type" value="Genomic_DNA"/>
</dbReference>
<organism evidence="8 9">
    <name type="scientific">Solirubrobacter ginsenosidimutans</name>
    <dbReference type="NCBI Taxonomy" id="490573"/>
    <lineage>
        <taxon>Bacteria</taxon>
        <taxon>Bacillati</taxon>
        <taxon>Actinomycetota</taxon>
        <taxon>Thermoleophilia</taxon>
        <taxon>Solirubrobacterales</taxon>
        <taxon>Solirubrobacteraceae</taxon>
        <taxon>Solirubrobacter</taxon>
    </lineage>
</organism>
<evidence type="ECO:0000259" key="7">
    <source>
        <dbReference type="Pfam" id="PF25023"/>
    </source>
</evidence>
<dbReference type="PANTHER" id="PTHR11219:SF69">
    <property type="entry name" value="TENEURIN-A"/>
    <property type="match status" value="1"/>
</dbReference>
<evidence type="ECO:0000313" key="8">
    <source>
        <dbReference type="EMBL" id="MDA0161256.1"/>
    </source>
</evidence>
<comment type="caution">
    <text evidence="8">The sequence shown here is derived from an EMBL/GenBank/DDBJ whole genome shotgun (WGS) entry which is preliminary data.</text>
</comment>
<dbReference type="InterPro" id="IPR022385">
    <property type="entry name" value="Rhs_assc_core"/>
</dbReference>
<evidence type="ECO:0000256" key="4">
    <source>
        <dbReference type="SAM" id="MobiDB-lite"/>
    </source>
</evidence>
<evidence type="ECO:0000259" key="5">
    <source>
        <dbReference type="Pfam" id="PF24329"/>
    </source>
</evidence>
<dbReference type="InterPro" id="IPR006530">
    <property type="entry name" value="YD"/>
</dbReference>
<proteinExistence type="predicted"/>
<keyword evidence="9" id="KW-1185">Reference proteome</keyword>
<dbReference type="Gene3D" id="2.120.10.30">
    <property type="entry name" value="TolB, C-terminal domain"/>
    <property type="match status" value="3"/>
</dbReference>
<accession>A0A9X3MQU1</accession>
<keyword evidence="2" id="KW-0677">Repeat</keyword>
<feature type="domain" description="Teneurin TTR-like" evidence="6">
    <location>
        <begin position="2"/>
        <end position="60"/>
    </location>
</feature>
<dbReference type="NCBIfam" id="TIGR03696">
    <property type="entry name" value="Rhs_assc_core"/>
    <property type="match status" value="1"/>
</dbReference>
<dbReference type="InterPro" id="IPR051216">
    <property type="entry name" value="Teneurin"/>
</dbReference>
<sequence>MSIVERPEFGYSATREDGCFDLAVDGGGTTVVRVEREGYIASQRTLSPGWEVADRVEDIVVVPYDTVANEIRLDDSTSTQVAVASEVNDSSGSRRATLMFDPGTEATMELPNGDERPLTDLRVRATEFTIGATGENAMPGTLPPTSAYTYAVEFSVDQAVKAGAETVRFDKPVATYVENLNHMPVGAKVPVGYYDREAGVWKAERDGRVIKLIAESGGRALVDTDGDGTPDNTGVDDGERARLAAAYEPGQELWRVEVNHFSPYDYNYPYGLSGDAVMPPGSVTGPAQDGACDTSGSVIGCTDQSLGEVVPIQGTDLSLNYNSTRVPGRVEQRTIEVPVTPTAVPGSLESVDVDVEVAGRTTRRTFGTTPNQRYAFVWDGLDLYGRPVVGRRTATVTVTYNYALVYYATREEFDRSFANAAAIDLRRTYASGRNTAAVQRSFQVDIGINDARNAGLGGWTLDALQAYDPATRTLQLGTGERRSLATDPTLATLRRVVGTGQSGTTGDGGAALDARLTSLQAMATTSDGGLLIADASANRVRLARPGGTIQTIAGTGTYGSTGDGGAAPAARLAAPAGVAVMLDGSVLIADTGANRVRRVDTAGTIRTFAGGGTPATGIGDGGPANAARLVRPTGLAVGADGTVYVAESGADRVRRVGPDGTISTLAGTGEPGFSGDGGAAAVAQLNEPNAVAADLDGTVYIADSRNDRVRRVGADGTITTLAGGSSAANAGDGADPLNARIDTPISLAIDRQSGDLFVAGRGDGLVRQIQPGGGIATVAGGGDASPNDSQPALRTRFSNLRAVAITADGTLYYGDEGSLRVWRQTPLLEGFRGGAFAVPDSDGSLLYVFDAAGRHLRTLNAESNTTLLSFGYDARGLLTTVRDVNDNVVTIERASDGTPTAIVSPGGQHTGLTLDANGWLSKIANDAGGEFEIGSTGSGLITRFRSPAGRTSTYDFDDGGRVIAAHNAAGGVKRLERIPGPANGASVRVTGVEGDVTTYTREQLDSATASPLLQATVAGRAQSAMRTTVQRAGEKPLVTIARSDGSSTVTFPDGTVSERLNTPDPRWGMLAPVPGRSRTTTPDGRVSTAEVTRTVTLAASDDPTSLRTLTENQTVEGRTSQIRYDRAARRTESVAPTGRVTRRYYDARDRLIRLELPGSTIPREYSYDEHGSLARVAQGARETTYGYDDRQRVVSQRDGLGAEATFAYNRLDEITAMTRPGGATYRTEYDADGFETAIEVPGGPRYVHERGPLGEIASETLPDAAKTTFAHALDGASTVRRLQSGAEIATTYDALRRPISTTSSGGTTTTGWTDAHQIGSLTRTTPGGQASGVAYTYDGTLIVGGQLTGPTAATAAYDFGDDFELDGTTLEVGDDKQAIPLSRDGDGELSLIGPFSITRSTATGLTSRIDDGQRRVEFGFDGYGRETSRTGTIAGGVRFTAQREYDAENRLTRRTTTIGVGTEDLRYFYRADRRLDRVELDGAVSERYAFDVRGNRTSAEAGAKTHSASFDARDRVITLDGHAVGYDADGRLLSRPGLSLTHAATGELVKAVTSAGETSYQYDALDRRIARTTSAGTTRYYYASPAGLSPSAVRLADGTFVGLRYDAAGTLIALERGGHRYFVETDPVGTPTAVFDDSGAVVKRIRRSAYGELLTDTMPNFEVPIGFAGGIDDPQTGLTRFGLRDYDSVIGAFTAPDPAGLAGGDLNSYAYALGDPVNTSDPAGTDSLSDRFSSGAATVGGWVGDGVQSGTDWVLDALPDSACVGGSGYAGPGAGAKLCVGTDGIGGCIEVGLGAGGGVEVGADGLPGNTVGVSAEGTLGLANGGVGGAYDFDCGETTWDGSVGVGTPCGPSVSMSGDLSGSCSFEGDKKNSKTKKKSKGGGSKNKKGLEGAVKARSCYSKQW</sequence>
<feature type="compositionally biased region" description="Low complexity" evidence="4">
    <location>
        <begin position="1300"/>
        <end position="1311"/>
    </location>
</feature>
<dbReference type="Pfam" id="PF24329">
    <property type="entry name" value="FN-plug_TEN1-4"/>
    <property type="match status" value="1"/>
</dbReference>
<evidence type="ECO:0000256" key="2">
    <source>
        <dbReference type="ARBA" id="ARBA00022737"/>
    </source>
</evidence>
<reference evidence="8" key="1">
    <citation type="submission" date="2022-10" db="EMBL/GenBank/DDBJ databases">
        <title>The WGS of Solirubrobacter ginsenosidimutans DSM 21036.</title>
        <authorList>
            <person name="Jiang Z."/>
        </authorList>
    </citation>
    <scope>NUCLEOTIDE SEQUENCE</scope>
    <source>
        <strain evidence="8">DSM 21036</strain>
    </source>
</reference>
<feature type="region of interest" description="Disordered" evidence="4">
    <location>
        <begin position="1854"/>
        <end position="1903"/>
    </location>
</feature>
<feature type="region of interest" description="Disordered" evidence="4">
    <location>
        <begin position="1299"/>
        <end position="1329"/>
    </location>
</feature>
<dbReference type="SUPFAM" id="SSF101898">
    <property type="entry name" value="NHL repeat"/>
    <property type="match status" value="2"/>
</dbReference>
<evidence type="ECO:0008006" key="10">
    <source>
        <dbReference type="Google" id="ProtNLM"/>
    </source>
</evidence>
<keyword evidence="3" id="KW-1015">Disulfide bond</keyword>
<dbReference type="NCBIfam" id="TIGR01643">
    <property type="entry name" value="YD_repeat_2x"/>
    <property type="match status" value="2"/>
</dbReference>
<dbReference type="Gene3D" id="2.180.10.10">
    <property type="entry name" value="RHS repeat-associated core"/>
    <property type="match status" value="2"/>
</dbReference>